<dbReference type="RefSeq" id="WP_108965225.1">
    <property type="nucleotide sequence ID" value="NZ_CP022189.1"/>
</dbReference>
<name>A0A2U8HC46_9RHOB</name>
<dbReference type="KEGG" id="ypac:CEW88_06465"/>
<dbReference type="EMBL" id="CP022189">
    <property type="protein sequence ID" value="AWI83344.1"/>
    <property type="molecule type" value="Genomic_DNA"/>
</dbReference>
<protein>
    <submittedName>
        <fullName evidence="2">Phage tail protein</fullName>
    </submittedName>
</protein>
<gene>
    <name evidence="2" type="ORF">CEW88_06465</name>
</gene>
<dbReference type="OrthoDB" id="8448547at2"/>
<evidence type="ECO:0000256" key="1">
    <source>
        <dbReference type="SAM" id="MobiDB-lite"/>
    </source>
</evidence>
<dbReference type="Proteomes" id="UP000244915">
    <property type="component" value="Chromosome 1"/>
</dbReference>
<reference evidence="2 3" key="1">
    <citation type="submission" date="2017-06" db="EMBL/GenBank/DDBJ databases">
        <title>Yangia sp. YSBP01 complete genome sequence.</title>
        <authorList>
            <person name="Woo J.-H."/>
            <person name="Kim H.-S."/>
        </authorList>
    </citation>
    <scope>NUCLEOTIDE SEQUENCE [LARGE SCALE GENOMIC DNA]</scope>
    <source>
        <strain evidence="2 3">YSBP01</strain>
    </source>
</reference>
<dbReference type="AlphaFoldDB" id="A0A2U8HC46"/>
<feature type="region of interest" description="Disordered" evidence="1">
    <location>
        <begin position="199"/>
        <end position="220"/>
    </location>
</feature>
<proteinExistence type="predicted"/>
<evidence type="ECO:0000313" key="2">
    <source>
        <dbReference type="EMBL" id="AWI83344.1"/>
    </source>
</evidence>
<accession>A0A2U8HC46</accession>
<organism evidence="2 3">
    <name type="scientific">Alloyangia pacifica</name>
    <dbReference type="NCBI Taxonomy" id="311180"/>
    <lineage>
        <taxon>Bacteria</taxon>
        <taxon>Pseudomonadati</taxon>
        <taxon>Pseudomonadota</taxon>
        <taxon>Alphaproteobacteria</taxon>
        <taxon>Rhodobacterales</taxon>
        <taxon>Roseobacteraceae</taxon>
        <taxon>Alloyangia</taxon>
    </lineage>
</organism>
<sequence length="220" mass="22880">MTDFDTFDELDRAMGALEMGLGGAASMAASFDAELKRIHQTFASTGKGAAKLETTLSRGLARAFDGMVFDGMRASEALERVARGVLNSAYRTAVRPVTDQLGGALAAGMSQLFGAFSPFAQGGAFSQGRVMPFATGGVVSGPVRFAMRGGTGLMGEAGPEAILPLSRGADGRLGVRAEGRSPPVSVVMNIQTPDVQGFQRSRSQIAAQMSRALSQGARNR</sequence>
<evidence type="ECO:0000313" key="3">
    <source>
        <dbReference type="Proteomes" id="UP000244915"/>
    </source>
</evidence>